<feature type="compositionally biased region" description="Low complexity" evidence="1">
    <location>
        <begin position="172"/>
        <end position="189"/>
    </location>
</feature>
<gene>
    <name evidence="2" type="ORF">MKZ38_010802</name>
</gene>
<dbReference type="AlphaFoldDB" id="A0AAD5WVT8"/>
<feature type="compositionally biased region" description="Polar residues" evidence="1">
    <location>
        <begin position="93"/>
        <end position="108"/>
    </location>
</feature>
<proteinExistence type="predicted"/>
<keyword evidence="3" id="KW-1185">Reference proteome</keyword>
<sequence length="246" mass="25171">MGYHPQPVAQSQDGGAPGGGYSRASNQTSIGNSFPGPAPMDLGNTGMSLDNCGPDAGTSYDQQTGSLDPMLSTGTDSNWILPAPSQDFALPSEPTQPAQPQDPASTQETHVEVFNNLFEGDDDIDLRGLMSDEDFQSYMAQLGNGQPMAMLSEPPAPPATGPSDDSRPGISPAPASHSSASSAQSTAPAVRRDHGGIQHGTAPPALTQPPIHAEAPLPSPAPEQPAGGDLEGDGEDLVGLDPNLQS</sequence>
<reference evidence="2" key="1">
    <citation type="submission" date="2022-07" db="EMBL/GenBank/DDBJ databases">
        <title>Draft genome sequence of Zalerion maritima ATCC 34329, a (micro)plastics degrading marine fungus.</title>
        <authorList>
            <person name="Paco A."/>
            <person name="Goncalves M.F.M."/>
            <person name="Rocha-Santos T.A.P."/>
            <person name="Alves A."/>
        </authorList>
    </citation>
    <scope>NUCLEOTIDE SEQUENCE</scope>
    <source>
        <strain evidence="2">ATCC 34329</strain>
    </source>
</reference>
<evidence type="ECO:0000256" key="1">
    <source>
        <dbReference type="SAM" id="MobiDB-lite"/>
    </source>
</evidence>
<feature type="compositionally biased region" description="Polar residues" evidence="1">
    <location>
        <begin position="23"/>
        <end position="32"/>
    </location>
</feature>
<dbReference type="Proteomes" id="UP001201980">
    <property type="component" value="Unassembled WGS sequence"/>
</dbReference>
<comment type="caution">
    <text evidence="2">The sequence shown here is derived from an EMBL/GenBank/DDBJ whole genome shotgun (WGS) entry which is preliminary data.</text>
</comment>
<evidence type="ECO:0000313" key="2">
    <source>
        <dbReference type="EMBL" id="KAJ2906811.1"/>
    </source>
</evidence>
<feature type="compositionally biased region" description="Polar residues" evidence="1">
    <location>
        <begin position="59"/>
        <end position="78"/>
    </location>
</feature>
<dbReference type="EMBL" id="JAKWBI020000009">
    <property type="protein sequence ID" value="KAJ2906811.1"/>
    <property type="molecule type" value="Genomic_DNA"/>
</dbReference>
<organism evidence="2 3">
    <name type="scientific">Zalerion maritima</name>
    <dbReference type="NCBI Taxonomy" id="339359"/>
    <lineage>
        <taxon>Eukaryota</taxon>
        <taxon>Fungi</taxon>
        <taxon>Dikarya</taxon>
        <taxon>Ascomycota</taxon>
        <taxon>Pezizomycotina</taxon>
        <taxon>Sordariomycetes</taxon>
        <taxon>Lulworthiomycetidae</taxon>
        <taxon>Lulworthiales</taxon>
        <taxon>Lulworthiaceae</taxon>
        <taxon>Zalerion</taxon>
    </lineage>
</organism>
<accession>A0AAD5WVT8</accession>
<evidence type="ECO:0000313" key="3">
    <source>
        <dbReference type="Proteomes" id="UP001201980"/>
    </source>
</evidence>
<protein>
    <submittedName>
        <fullName evidence="2">Uncharacterized protein</fullName>
    </submittedName>
</protein>
<name>A0AAD5WVT8_9PEZI</name>
<feature type="region of interest" description="Disordered" evidence="1">
    <location>
        <begin position="1"/>
        <end position="110"/>
    </location>
</feature>
<feature type="region of interest" description="Disordered" evidence="1">
    <location>
        <begin position="137"/>
        <end position="246"/>
    </location>
</feature>